<dbReference type="SUPFAM" id="SSF81383">
    <property type="entry name" value="F-box domain"/>
    <property type="match status" value="1"/>
</dbReference>
<keyword evidence="2 5" id="KW-0863">Zinc-finger</keyword>
<evidence type="ECO:0000256" key="2">
    <source>
        <dbReference type="ARBA" id="ARBA00022771"/>
    </source>
</evidence>
<dbReference type="GeneID" id="105895388"/>
<feature type="zinc finger region" description="TRAF-type" evidence="5">
    <location>
        <begin position="55"/>
        <end position="97"/>
    </location>
</feature>
<feature type="region of interest" description="Disordered" evidence="6">
    <location>
        <begin position="152"/>
        <end position="275"/>
    </location>
</feature>
<keyword evidence="9" id="KW-1185">Reference proteome</keyword>
<dbReference type="InterPro" id="IPR001810">
    <property type="entry name" value="F-box_dom"/>
</dbReference>
<evidence type="ECO:0000256" key="6">
    <source>
        <dbReference type="SAM" id="MobiDB-lite"/>
    </source>
</evidence>
<proteinExistence type="predicted"/>
<feature type="domain" description="F-box" evidence="8">
    <location>
        <begin position="548"/>
        <end position="602"/>
    </location>
</feature>
<feature type="compositionally biased region" description="Acidic residues" evidence="6">
    <location>
        <begin position="152"/>
        <end position="165"/>
    </location>
</feature>
<feature type="compositionally biased region" description="Low complexity" evidence="6">
    <location>
        <begin position="257"/>
        <end position="269"/>
    </location>
</feature>
<feature type="region of interest" description="Disordered" evidence="6">
    <location>
        <begin position="341"/>
        <end position="364"/>
    </location>
</feature>
<dbReference type="AlphaFoldDB" id="A0A6P3VPF2"/>
<dbReference type="PROSITE" id="PS50181">
    <property type="entry name" value="FBOX"/>
    <property type="match status" value="1"/>
</dbReference>
<dbReference type="Proteomes" id="UP000515152">
    <property type="component" value="Chromosome 8"/>
</dbReference>
<dbReference type="PANTHER" id="PTHR15933">
    <property type="entry name" value="PROTEIN CBG16327"/>
    <property type="match status" value="1"/>
</dbReference>
<dbReference type="InterPro" id="IPR031890">
    <property type="entry name" value="Fbxo30/Fbxo40"/>
</dbReference>
<evidence type="ECO:0000313" key="10">
    <source>
        <dbReference type="RefSeq" id="XP_012677471.2"/>
    </source>
</evidence>
<dbReference type="PROSITE" id="PS50145">
    <property type="entry name" value="ZF_TRAF"/>
    <property type="match status" value="1"/>
</dbReference>
<evidence type="ECO:0000256" key="1">
    <source>
        <dbReference type="ARBA" id="ARBA00022723"/>
    </source>
</evidence>
<dbReference type="Gene3D" id="3.30.40.150">
    <property type="entry name" value="TRAF-like zinc-finger, N-terminal subdomain"/>
    <property type="match status" value="1"/>
</dbReference>
<gene>
    <name evidence="10" type="primary">fbxo40.2</name>
</gene>
<feature type="compositionally biased region" description="Polar residues" evidence="6">
    <location>
        <begin position="180"/>
        <end position="193"/>
    </location>
</feature>
<evidence type="ECO:0000313" key="9">
    <source>
        <dbReference type="Proteomes" id="UP000515152"/>
    </source>
</evidence>
<dbReference type="InterPro" id="IPR036047">
    <property type="entry name" value="F-box-like_dom_sf"/>
</dbReference>
<evidence type="ECO:0000256" key="4">
    <source>
        <dbReference type="ARBA" id="ARBA00022833"/>
    </source>
</evidence>
<dbReference type="RefSeq" id="XP_012677471.2">
    <property type="nucleotide sequence ID" value="XM_012822017.3"/>
</dbReference>
<dbReference type="GO" id="GO:0008270">
    <property type="term" value="F:zinc ion binding"/>
    <property type="evidence" value="ECO:0007669"/>
    <property type="project" value="UniProtKB-KW"/>
</dbReference>
<dbReference type="GO" id="GO:0061630">
    <property type="term" value="F:ubiquitin protein ligase activity"/>
    <property type="evidence" value="ECO:0007669"/>
    <property type="project" value="InterPro"/>
</dbReference>
<dbReference type="InterPro" id="IPR043013">
    <property type="entry name" value="Znf_TRAF_N"/>
</dbReference>
<sequence>MSYYRSIKASKLHRHCESCYSRRCRAPVEIAVSCVIISCRALCGATFHLCKEEEHALLCPNEKVPCLNVHYGCPFTMCRSRLATHLEVCPASVVCCSVEWNRWPLEDIHNDFYINILNEDKDEGALDLSMALRDQRHLCTRIKMKSLFPELMDQEDEPPPPEEEGAVGGEPYSDGVEVNGGSNDHFGQNPTKATKNENIPEEKMAASSENSIDRDKYDRYEKMFSKERGGCRQAAVEKDDKKEKDGSSKGQRAGMVENSRGSNEGSESGHAPWQKGVLERVGQELTAQEYNMYIVHNGRMLISFGQMPACTPREKDFVYGKLEPVSLDSMTIPLGSYKPPVSYREKRRDRKDYSKVPETESKYTDTSDLDDIQKMDEMYATLLCCAEKEIRGHKICETVPIDGLFVDIATQTYSFPTAPYKHDTSLADITTDKKSKLYVQTVTESISARHDPTSCPFTFRCGHPFRRDEYPYHYKNVHADIQFSLDGWFEQRCPLAYLGCTHTRKNFHPFSQKAVVTYHQDLSTFSLKPEVCGSLTAVAQLGPQEMNEDSLSCLPYEVLCHIAGYLDSFTLSQLALVSQLFREICATHLQERGMVTLKWRKRSYSHGGSRWKCTKVWEFSHLFSKVNRWCFNDDPSMSDHLKVCPFYQREIKTERIAVMLKD</sequence>
<protein>
    <submittedName>
        <fullName evidence="10">F-box only protein 40 isoform X1</fullName>
    </submittedName>
</protein>
<dbReference type="CTD" id="566344"/>
<evidence type="ECO:0000259" key="8">
    <source>
        <dbReference type="PROSITE" id="PS50181"/>
    </source>
</evidence>
<dbReference type="OrthoDB" id="5918172at2759"/>
<dbReference type="Gene3D" id="1.20.1280.50">
    <property type="match status" value="1"/>
</dbReference>
<dbReference type="KEGG" id="char:105895388"/>
<organism evidence="9 10">
    <name type="scientific">Clupea harengus</name>
    <name type="common">Atlantic herring</name>
    <dbReference type="NCBI Taxonomy" id="7950"/>
    <lineage>
        <taxon>Eukaryota</taxon>
        <taxon>Metazoa</taxon>
        <taxon>Chordata</taxon>
        <taxon>Craniata</taxon>
        <taxon>Vertebrata</taxon>
        <taxon>Euteleostomi</taxon>
        <taxon>Actinopterygii</taxon>
        <taxon>Neopterygii</taxon>
        <taxon>Teleostei</taxon>
        <taxon>Clupei</taxon>
        <taxon>Clupeiformes</taxon>
        <taxon>Clupeoidei</taxon>
        <taxon>Clupeidae</taxon>
        <taxon>Clupea</taxon>
    </lineage>
</organism>
<keyword evidence="3" id="KW-0833">Ubl conjugation pathway</keyword>
<feature type="compositionally biased region" description="Basic and acidic residues" evidence="6">
    <location>
        <begin position="343"/>
        <end position="364"/>
    </location>
</feature>
<evidence type="ECO:0000256" key="3">
    <source>
        <dbReference type="ARBA" id="ARBA00022786"/>
    </source>
</evidence>
<dbReference type="GO" id="GO:0005737">
    <property type="term" value="C:cytoplasm"/>
    <property type="evidence" value="ECO:0007669"/>
    <property type="project" value="TreeGrafter"/>
</dbReference>
<evidence type="ECO:0000259" key="7">
    <source>
        <dbReference type="PROSITE" id="PS50145"/>
    </source>
</evidence>
<dbReference type="SUPFAM" id="SSF49599">
    <property type="entry name" value="TRAF domain-like"/>
    <property type="match status" value="1"/>
</dbReference>
<accession>A0A6P3VPF2</accession>
<feature type="domain" description="TRAF-type" evidence="7">
    <location>
        <begin position="55"/>
        <end position="97"/>
    </location>
</feature>
<keyword evidence="4 5" id="KW-0862">Zinc</keyword>
<dbReference type="PANTHER" id="PTHR15933:SF1">
    <property type="entry name" value="F-BOX ONLY PROTEIN 40"/>
    <property type="match status" value="1"/>
</dbReference>
<keyword evidence="1 5" id="KW-0479">Metal-binding</keyword>
<reference evidence="10" key="1">
    <citation type="submission" date="2025-08" db="UniProtKB">
        <authorList>
            <consortium name="RefSeq"/>
        </authorList>
    </citation>
    <scope>IDENTIFICATION</scope>
</reference>
<dbReference type="InterPro" id="IPR001293">
    <property type="entry name" value="Znf_TRAF"/>
</dbReference>
<dbReference type="Pfam" id="PF15965">
    <property type="entry name" value="zf-TRAF_2"/>
    <property type="match status" value="1"/>
</dbReference>
<dbReference type="Pfam" id="PF15966">
    <property type="entry name" value="F-box_4"/>
    <property type="match status" value="1"/>
</dbReference>
<evidence type="ECO:0000256" key="5">
    <source>
        <dbReference type="PROSITE-ProRule" id="PRU00207"/>
    </source>
</evidence>
<feature type="compositionally biased region" description="Basic and acidic residues" evidence="6">
    <location>
        <begin position="194"/>
        <end position="204"/>
    </location>
</feature>
<name>A0A6P3VPF2_CLUHA</name>
<feature type="compositionally biased region" description="Basic and acidic residues" evidence="6">
    <location>
        <begin position="211"/>
        <end position="247"/>
    </location>
</feature>